<dbReference type="EMBL" id="QGKX02001621">
    <property type="protein sequence ID" value="KAF3501165.1"/>
    <property type="molecule type" value="Genomic_DNA"/>
</dbReference>
<dbReference type="AlphaFoldDB" id="A0A8S9NBY8"/>
<protein>
    <submittedName>
        <fullName evidence="2">Uncharacterized protein</fullName>
    </submittedName>
</protein>
<evidence type="ECO:0000313" key="2">
    <source>
        <dbReference type="EMBL" id="KAF3501165.1"/>
    </source>
</evidence>
<feature type="region of interest" description="Disordered" evidence="1">
    <location>
        <begin position="1"/>
        <end position="40"/>
    </location>
</feature>
<organism evidence="2 3">
    <name type="scientific">Brassica cretica</name>
    <name type="common">Mustard</name>
    <dbReference type="NCBI Taxonomy" id="69181"/>
    <lineage>
        <taxon>Eukaryota</taxon>
        <taxon>Viridiplantae</taxon>
        <taxon>Streptophyta</taxon>
        <taxon>Embryophyta</taxon>
        <taxon>Tracheophyta</taxon>
        <taxon>Spermatophyta</taxon>
        <taxon>Magnoliopsida</taxon>
        <taxon>eudicotyledons</taxon>
        <taxon>Gunneridae</taxon>
        <taxon>Pentapetalae</taxon>
        <taxon>rosids</taxon>
        <taxon>malvids</taxon>
        <taxon>Brassicales</taxon>
        <taxon>Brassicaceae</taxon>
        <taxon>Brassiceae</taxon>
        <taxon>Brassica</taxon>
    </lineage>
</organism>
<feature type="compositionally biased region" description="Basic and acidic residues" evidence="1">
    <location>
        <begin position="25"/>
        <end position="36"/>
    </location>
</feature>
<reference evidence="2" key="1">
    <citation type="submission" date="2019-12" db="EMBL/GenBank/DDBJ databases">
        <title>Genome sequencing and annotation of Brassica cretica.</title>
        <authorList>
            <person name="Studholme D.J."/>
            <person name="Sarris P."/>
        </authorList>
    </citation>
    <scope>NUCLEOTIDE SEQUENCE</scope>
    <source>
        <strain evidence="2">PFS-109/04</strain>
        <tissue evidence="2">Leaf</tissue>
    </source>
</reference>
<dbReference type="Proteomes" id="UP000712600">
    <property type="component" value="Unassembled WGS sequence"/>
</dbReference>
<sequence length="92" mass="10560">MRNFSHSSRVDSVNAAPSRRRSLPTRHDSPVADPSEHIYGPPRYYFKPHDGVLPLGALCDAHDHISRLQRWNKAQDRTIEKLKDKCKALSKK</sequence>
<accession>A0A8S9NBY8</accession>
<proteinExistence type="predicted"/>
<evidence type="ECO:0000313" key="3">
    <source>
        <dbReference type="Proteomes" id="UP000712600"/>
    </source>
</evidence>
<evidence type="ECO:0000256" key="1">
    <source>
        <dbReference type="SAM" id="MobiDB-lite"/>
    </source>
</evidence>
<feature type="compositionally biased region" description="Polar residues" evidence="1">
    <location>
        <begin position="1"/>
        <end position="11"/>
    </location>
</feature>
<comment type="caution">
    <text evidence="2">The sequence shown here is derived from an EMBL/GenBank/DDBJ whole genome shotgun (WGS) entry which is preliminary data.</text>
</comment>
<name>A0A8S9NBY8_BRACR</name>
<gene>
    <name evidence="2" type="ORF">F2Q69_00041857</name>
</gene>